<sequence>MPIQDQAGVRPLDSSDELDEARLEAIGFIFHGSIPLEDVKKKAIKAGTNLLHFARCAKLDKVGDEEVAIWYRSISIAKVHLDDTIGQNRWKWCKICEREITQKILNER</sequence>
<evidence type="ECO:0000313" key="1">
    <source>
        <dbReference type="EMBL" id="XBH03317.1"/>
    </source>
</evidence>
<reference evidence="1" key="1">
    <citation type="submission" date="2024-05" db="EMBL/GenBank/DDBJ databases">
        <title>Planctomycetes of the genus Singulisphaera possess chitinolytic capabilities.</title>
        <authorList>
            <person name="Ivanova A."/>
        </authorList>
    </citation>
    <scope>NUCLEOTIDE SEQUENCE</scope>
    <source>
        <strain evidence="1">Ch08T</strain>
    </source>
</reference>
<name>A0AAU7CEG9_9BACT</name>
<dbReference type="EMBL" id="CP155447">
    <property type="protein sequence ID" value="XBH03317.1"/>
    <property type="molecule type" value="Genomic_DNA"/>
</dbReference>
<accession>A0AAU7CEG9</accession>
<protein>
    <submittedName>
        <fullName evidence="1">Uncharacterized protein</fullName>
    </submittedName>
</protein>
<dbReference type="AlphaFoldDB" id="A0AAU7CEG9"/>
<organism evidence="1">
    <name type="scientific">Singulisphaera sp. Ch08</name>
    <dbReference type="NCBI Taxonomy" id="3120278"/>
    <lineage>
        <taxon>Bacteria</taxon>
        <taxon>Pseudomonadati</taxon>
        <taxon>Planctomycetota</taxon>
        <taxon>Planctomycetia</taxon>
        <taxon>Isosphaerales</taxon>
        <taxon>Isosphaeraceae</taxon>
        <taxon>Singulisphaera</taxon>
    </lineage>
</organism>
<proteinExistence type="predicted"/>
<gene>
    <name evidence="1" type="ORF">V5E97_34160</name>
</gene>
<dbReference type="RefSeq" id="WP_406696051.1">
    <property type="nucleotide sequence ID" value="NZ_CP155447.1"/>
</dbReference>